<evidence type="ECO:0000256" key="2">
    <source>
        <dbReference type="ARBA" id="ARBA00022670"/>
    </source>
</evidence>
<dbReference type="RefSeq" id="WP_105042194.1">
    <property type="nucleotide sequence ID" value="NZ_MQWA01000001.1"/>
</dbReference>
<keyword evidence="3" id="KW-0378">Hydrolase</keyword>
<dbReference type="InterPro" id="IPR000209">
    <property type="entry name" value="Peptidase_S8/S53_dom"/>
</dbReference>
<name>A0A2S7TZY6_9BACT</name>
<accession>A0A2S7TZY6</accession>
<sequence length="315" mass="31819">MASIISGNHPLTLGVAPAADILSIRITDDQGASNSFTLAEGIIAAVDGGAQIINISMGSEGNSIVVADAVTYAQGRGAVIVASSGNEGYSTPAYPAAYDGVISVGAIDAGGQHLDFSNTGKNLSIVAPGYEVNAAWGEDQLTAFTGTSASTPFVSGAIAAVMSENPGYTAQQATDLVLQLSNEAGQVGSDPQYGQGSLDLGRALENGQSGIYDIAVTSQVLGSNSAGSPVVTIVVQNQGTETLFNSPLRIQTPNGTTDISINSLIPGQVYTTTLPLSSLTSGETAIVYSSASTSGSEDNQLGNNSRQNSFSQSAE</sequence>
<dbReference type="Pfam" id="PF00082">
    <property type="entry name" value="Peptidase_S8"/>
    <property type="match status" value="1"/>
</dbReference>
<dbReference type="AlphaFoldDB" id="A0A2S7TZY6"/>
<keyword evidence="9" id="KW-1185">Reference proteome</keyword>
<reference evidence="8 9" key="1">
    <citation type="submission" date="2016-12" db="EMBL/GenBank/DDBJ databases">
        <title>Study of bacterial adaptation to deep sea.</title>
        <authorList>
            <person name="Song J."/>
            <person name="Yoshizawa S."/>
            <person name="Kogure K."/>
        </authorList>
    </citation>
    <scope>NUCLEOTIDE SEQUENCE [LARGE SCALE GENOMIC DNA]</scope>
    <source>
        <strain evidence="8 9">SAORIC-165</strain>
    </source>
</reference>
<evidence type="ECO:0000256" key="6">
    <source>
        <dbReference type="SAM" id="MobiDB-lite"/>
    </source>
</evidence>
<feature type="region of interest" description="Disordered" evidence="6">
    <location>
        <begin position="291"/>
        <end position="315"/>
    </location>
</feature>
<dbReference type="PANTHER" id="PTHR43806">
    <property type="entry name" value="PEPTIDASE S8"/>
    <property type="match status" value="1"/>
</dbReference>
<feature type="domain" description="Peptidase S8/S53" evidence="7">
    <location>
        <begin position="1"/>
        <end position="196"/>
    </location>
</feature>
<evidence type="ECO:0000256" key="1">
    <source>
        <dbReference type="ARBA" id="ARBA00011073"/>
    </source>
</evidence>
<comment type="caution">
    <text evidence="8">The sequence shown here is derived from an EMBL/GenBank/DDBJ whole genome shotgun (WGS) entry which is preliminary data.</text>
</comment>
<organism evidence="8 9">
    <name type="scientific">Rubritalea profundi</name>
    <dbReference type="NCBI Taxonomy" id="1658618"/>
    <lineage>
        <taxon>Bacteria</taxon>
        <taxon>Pseudomonadati</taxon>
        <taxon>Verrucomicrobiota</taxon>
        <taxon>Verrucomicrobiia</taxon>
        <taxon>Verrucomicrobiales</taxon>
        <taxon>Rubritaleaceae</taxon>
        <taxon>Rubritalea</taxon>
    </lineage>
</organism>
<dbReference type="EMBL" id="MQWA01000001">
    <property type="protein sequence ID" value="PQJ27704.1"/>
    <property type="molecule type" value="Genomic_DNA"/>
</dbReference>
<evidence type="ECO:0000313" key="9">
    <source>
        <dbReference type="Proteomes" id="UP000239907"/>
    </source>
</evidence>
<dbReference type="SUPFAM" id="SSF52743">
    <property type="entry name" value="Subtilisin-like"/>
    <property type="match status" value="1"/>
</dbReference>
<dbReference type="Proteomes" id="UP000239907">
    <property type="component" value="Unassembled WGS sequence"/>
</dbReference>
<dbReference type="InterPro" id="IPR050131">
    <property type="entry name" value="Peptidase_S8_subtilisin-like"/>
</dbReference>
<evidence type="ECO:0000313" key="8">
    <source>
        <dbReference type="EMBL" id="PQJ27704.1"/>
    </source>
</evidence>
<dbReference type="PROSITE" id="PS00138">
    <property type="entry name" value="SUBTILASE_SER"/>
    <property type="match status" value="1"/>
</dbReference>
<dbReference type="GO" id="GO:0004252">
    <property type="term" value="F:serine-type endopeptidase activity"/>
    <property type="evidence" value="ECO:0007669"/>
    <property type="project" value="InterPro"/>
</dbReference>
<dbReference type="InterPro" id="IPR023828">
    <property type="entry name" value="Peptidase_S8_Ser-AS"/>
</dbReference>
<evidence type="ECO:0000256" key="4">
    <source>
        <dbReference type="ARBA" id="ARBA00022825"/>
    </source>
</evidence>
<dbReference type="PROSITE" id="PS51892">
    <property type="entry name" value="SUBTILASE"/>
    <property type="match status" value="1"/>
</dbReference>
<dbReference type="PANTHER" id="PTHR43806:SF11">
    <property type="entry name" value="CEREVISIN-RELATED"/>
    <property type="match status" value="1"/>
</dbReference>
<evidence type="ECO:0000256" key="3">
    <source>
        <dbReference type="ARBA" id="ARBA00022801"/>
    </source>
</evidence>
<proteinExistence type="inferred from homology"/>
<protein>
    <recommendedName>
        <fullName evidence="7">Peptidase S8/S53 domain-containing protein</fullName>
    </recommendedName>
</protein>
<evidence type="ECO:0000259" key="7">
    <source>
        <dbReference type="Pfam" id="PF00082"/>
    </source>
</evidence>
<dbReference type="Gene3D" id="3.40.50.200">
    <property type="entry name" value="Peptidase S8/S53 domain"/>
    <property type="match status" value="1"/>
</dbReference>
<dbReference type="InterPro" id="IPR036852">
    <property type="entry name" value="Peptidase_S8/S53_dom_sf"/>
</dbReference>
<comment type="similarity">
    <text evidence="1 5">Belongs to the peptidase S8 family.</text>
</comment>
<keyword evidence="4" id="KW-0720">Serine protease</keyword>
<dbReference type="OrthoDB" id="9798386at2"/>
<dbReference type="GO" id="GO:0006508">
    <property type="term" value="P:proteolysis"/>
    <property type="evidence" value="ECO:0007669"/>
    <property type="project" value="UniProtKB-KW"/>
</dbReference>
<evidence type="ECO:0000256" key="5">
    <source>
        <dbReference type="PROSITE-ProRule" id="PRU01240"/>
    </source>
</evidence>
<keyword evidence="2" id="KW-0645">Protease</keyword>
<comment type="caution">
    <text evidence="5">Lacks conserved residue(s) required for the propagation of feature annotation.</text>
</comment>
<gene>
    <name evidence="8" type="ORF">BSZ32_03780</name>
</gene>